<evidence type="ECO:0008006" key="4">
    <source>
        <dbReference type="Google" id="ProtNLM"/>
    </source>
</evidence>
<gene>
    <name evidence="2" type="ORF">MCHLO_02763</name>
</gene>
<organism evidence="2 3">
    <name type="scientific">Mycena chlorophos</name>
    <name type="common">Agaric fungus</name>
    <name type="synonym">Agaricus chlorophos</name>
    <dbReference type="NCBI Taxonomy" id="658473"/>
    <lineage>
        <taxon>Eukaryota</taxon>
        <taxon>Fungi</taxon>
        <taxon>Dikarya</taxon>
        <taxon>Basidiomycota</taxon>
        <taxon>Agaricomycotina</taxon>
        <taxon>Agaricomycetes</taxon>
        <taxon>Agaricomycetidae</taxon>
        <taxon>Agaricales</taxon>
        <taxon>Marasmiineae</taxon>
        <taxon>Mycenaceae</taxon>
        <taxon>Mycena</taxon>
    </lineage>
</organism>
<evidence type="ECO:0000313" key="3">
    <source>
        <dbReference type="Proteomes" id="UP000815677"/>
    </source>
</evidence>
<reference evidence="2" key="1">
    <citation type="submission" date="2014-09" db="EMBL/GenBank/DDBJ databases">
        <title>Genome sequence of the luminous mushroom Mycena chlorophos for searching fungal bioluminescence genes.</title>
        <authorList>
            <person name="Tanaka Y."/>
            <person name="Kasuga D."/>
            <person name="Oba Y."/>
            <person name="Hase S."/>
            <person name="Sato K."/>
            <person name="Oba Y."/>
            <person name="Sakakibara Y."/>
        </authorList>
    </citation>
    <scope>NUCLEOTIDE SEQUENCE</scope>
</reference>
<sequence>MRIPALENSFEVRARQAPDGGSSTAGSGGRRRGVTGRQRASRKTKEGRPLAVLRDLRRERYVDLLLSSAQAIDVQPDTTFLLPPTCNPSSPIQPSPPTQLASMSVAPTPSCRSSWAEQAPNVSLSSTPVPESSPASSRLPILKANGLKGVITFIEGKLLIISECLDYALLYDSILGSVRVAHHRFPAPTGVVAQAPIMLALANPAETRMEHVDS</sequence>
<dbReference type="EMBL" id="DF840873">
    <property type="protein sequence ID" value="GAT45173.1"/>
    <property type="molecule type" value="Genomic_DNA"/>
</dbReference>
<proteinExistence type="predicted"/>
<feature type="compositionally biased region" description="Polar residues" evidence="1">
    <location>
        <begin position="98"/>
        <end position="136"/>
    </location>
</feature>
<feature type="region of interest" description="Disordered" evidence="1">
    <location>
        <begin position="85"/>
        <end position="137"/>
    </location>
</feature>
<feature type="compositionally biased region" description="Basic residues" evidence="1">
    <location>
        <begin position="29"/>
        <end position="42"/>
    </location>
</feature>
<feature type="region of interest" description="Disordered" evidence="1">
    <location>
        <begin position="1"/>
        <end position="49"/>
    </location>
</feature>
<keyword evidence="3" id="KW-1185">Reference proteome</keyword>
<evidence type="ECO:0000313" key="2">
    <source>
        <dbReference type="EMBL" id="GAT45173.1"/>
    </source>
</evidence>
<name>A0ABQ0L1Y7_MYCCL</name>
<accession>A0ABQ0L1Y7</accession>
<protein>
    <recommendedName>
        <fullName evidence="4">LSM domain-containing protein</fullName>
    </recommendedName>
</protein>
<evidence type="ECO:0000256" key="1">
    <source>
        <dbReference type="SAM" id="MobiDB-lite"/>
    </source>
</evidence>
<dbReference type="Proteomes" id="UP000815677">
    <property type="component" value="Unassembled WGS sequence"/>
</dbReference>